<dbReference type="RefSeq" id="WP_157816588.1">
    <property type="nucleotide sequence ID" value="NZ_CAWNNC010000001.1"/>
</dbReference>
<proteinExistence type="predicted"/>
<evidence type="ECO:0000313" key="1">
    <source>
        <dbReference type="EMBL" id="AUB39451.1"/>
    </source>
</evidence>
<keyword evidence="2" id="KW-1185">Reference proteome</keyword>
<dbReference type="AlphaFoldDB" id="A0A2K8SVF7"/>
<organism evidence="1 2">
    <name type="scientific">Nostoc flagelliforme CCNUN1</name>
    <dbReference type="NCBI Taxonomy" id="2038116"/>
    <lineage>
        <taxon>Bacteria</taxon>
        <taxon>Bacillati</taxon>
        <taxon>Cyanobacteriota</taxon>
        <taxon>Cyanophyceae</taxon>
        <taxon>Nostocales</taxon>
        <taxon>Nostocaceae</taxon>
        <taxon>Nostoc</taxon>
    </lineage>
</organism>
<sequence>MRLLAIALTESDKRGVSRPRGIHKLLVTAAESSLSSAGVAFIAWYFTARLR</sequence>
<reference evidence="1 2" key="1">
    <citation type="submission" date="2017-11" db="EMBL/GenBank/DDBJ databases">
        <title>Complete genome of a free-living desiccation-tolerant cyanobacterium and its photosynthetic adaptation to extreme terrestrial habitat.</title>
        <authorList>
            <person name="Shang J."/>
        </authorList>
    </citation>
    <scope>NUCLEOTIDE SEQUENCE [LARGE SCALE GENOMIC DNA]</scope>
    <source>
        <strain evidence="1 2">CCNUN1</strain>
    </source>
</reference>
<dbReference type="KEGG" id="nfl:COO91_05445"/>
<dbReference type="EMBL" id="CP024785">
    <property type="protein sequence ID" value="AUB39451.1"/>
    <property type="molecule type" value="Genomic_DNA"/>
</dbReference>
<dbReference type="Proteomes" id="UP000232003">
    <property type="component" value="Chromosome"/>
</dbReference>
<protein>
    <submittedName>
        <fullName evidence="1">Uncharacterized protein</fullName>
    </submittedName>
</protein>
<evidence type="ECO:0000313" key="2">
    <source>
        <dbReference type="Proteomes" id="UP000232003"/>
    </source>
</evidence>
<name>A0A2K8SVF7_9NOSO</name>
<accession>A0A2K8SVF7</accession>
<gene>
    <name evidence="1" type="ORF">COO91_05445</name>
</gene>